<dbReference type="Proteomes" id="UP000222106">
    <property type="component" value="Unassembled WGS sequence"/>
</dbReference>
<evidence type="ECO:0000313" key="4">
    <source>
        <dbReference type="EMBL" id="PFG38946.1"/>
    </source>
</evidence>
<accession>A0A2A9EK07</accession>
<dbReference type="InterPro" id="IPR052967">
    <property type="entry name" value="Stress_Response_Assoc"/>
</dbReference>
<dbReference type="InterPro" id="IPR019060">
    <property type="entry name" value="DUF2382"/>
</dbReference>
<protein>
    <submittedName>
        <fullName evidence="4">Uncharacterized protein (TIGR02271 family)</fullName>
    </submittedName>
</protein>
<dbReference type="PANTHER" id="PTHR38463">
    <property type="entry name" value="STRESS RESPONSE PROTEIN YSNF"/>
    <property type="match status" value="1"/>
</dbReference>
<dbReference type="Gene3D" id="3.90.50.10">
    <property type="entry name" value="Photosynthetic Reaction Center, subunit H, domain 2"/>
    <property type="match status" value="1"/>
</dbReference>
<keyword evidence="5" id="KW-1185">Reference proteome</keyword>
<gene>
    <name evidence="4" type="ORF">ATJ97_1438</name>
</gene>
<comment type="caution">
    <text evidence="4">The sequence shown here is derived from an EMBL/GenBank/DDBJ whole genome shotgun (WGS) entry which is preliminary data.</text>
</comment>
<feature type="domain" description="PRC-barrel" evidence="2">
    <location>
        <begin position="16"/>
        <end position="78"/>
    </location>
</feature>
<organism evidence="4 5">
    <name type="scientific">Georgenia soli</name>
    <dbReference type="NCBI Taxonomy" id="638953"/>
    <lineage>
        <taxon>Bacteria</taxon>
        <taxon>Bacillati</taxon>
        <taxon>Actinomycetota</taxon>
        <taxon>Actinomycetes</taxon>
        <taxon>Micrococcales</taxon>
        <taxon>Bogoriellaceae</taxon>
        <taxon>Georgenia</taxon>
    </lineage>
</organism>
<feature type="compositionally biased region" description="Basic and acidic residues" evidence="1">
    <location>
        <begin position="250"/>
        <end position="268"/>
    </location>
</feature>
<dbReference type="InterPro" id="IPR011033">
    <property type="entry name" value="PRC_barrel-like_sf"/>
</dbReference>
<dbReference type="NCBIfam" id="TIGR02271">
    <property type="entry name" value="YsnF/AvaK domain"/>
    <property type="match status" value="1"/>
</dbReference>
<name>A0A2A9EK07_9MICO</name>
<evidence type="ECO:0000313" key="5">
    <source>
        <dbReference type="Proteomes" id="UP000222106"/>
    </source>
</evidence>
<dbReference type="InterPro" id="IPR027275">
    <property type="entry name" value="PRC-brl_dom"/>
</dbReference>
<dbReference type="InterPro" id="IPR014747">
    <property type="entry name" value="Bac_photo_RC_H_C"/>
</dbReference>
<feature type="domain" description="DUF2382" evidence="3">
    <location>
        <begin position="147"/>
        <end position="258"/>
    </location>
</feature>
<dbReference type="RefSeq" id="WP_211287086.1">
    <property type="nucleotide sequence ID" value="NZ_PDJI01000004.1"/>
</dbReference>
<dbReference type="GO" id="GO:0019684">
    <property type="term" value="P:photosynthesis, light reaction"/>
    <property type="evidence" value="ECO:0007669"/>
    <property type="project" value="InterPro"/>
</dbReference>
<sequence>MVISNDQYQTLMTGRTTVVGTGGEKLGTLGDIYFGDQSGTPQWATVNTGLFGTSHSFVPLDRATVAGDDLQVPYDKELVKGAPRVEADGHLSPTEEDELYRYYGLSDGYAAPAAGIGTADATAGTGTTDAAGTTGYDTSGPTTDTAMTRSEEQLNVGTASREAGRARLRKYVVTEQQTVSVPVSHEEVRIEREPITDANVGAATDGPTISEEEHEVVLHEEVPVVSKEARPVERVRLDTETVTEQEQVTEDVRKEQIEFEGGEEPRTR</sequence>
<evidence type="ECO:0000259" key="2">
    <source>
        <dbReference type="Pfam" id="PF05239"/>
    </source>
</evidence>
<evidence type="ECO:0000259" key="3">
    <source>
        <dbReference type="Pfam" id="PF09557"/>
    </source>
</evidence>
<dbReference type="PANTHER" id="PTHR38463:SF1">
    <property type="entry name" value="STRESS RESPONSE PROTEIN YSNF"/>
    <property type="match status" value="1"/>
</dbReference>
<feature type="region of interest" description="Disordered" evidence="1">
    <location>
        <begin position="240"/>
        <end position="268"/>
    </location>
</feature>
<evidence type="ECO:0000256" key="1">
    <source>
        <dbReference type="SAM" id="MobiDB-lite"/>
    </source>
</evidence>
<reference evidence="4 5" key="1">
    <citation type="submission" date="2017-10" db="EMBL/GenBank/DDBJ databases">
        <title>Sequencing the genomes of 1000 actinobacteria strains.</title>
        <authorList>
            <person name="Klenk H.-P."/>
        </authorList>
    </citation>
    <scope>NUCLEOTIDE SEQUENCE [LARGE SCALE GENOMIC DNA]</scope>
    <source>
        <strain evidence="4 5">DSM 21838</strain>
    </source>
</reference>
<dbReference type="Pfam" id="PF05239">
    <property type="entry name" value="PRC"/>
    <property type="match status" value="1"/>
</dbReference>
<dbReference type="AlphaFoldDB" id="A0A2A9EK07"/>
<dbReference type="SUPFAM" id="SSF50346">
    <property type="entry name" value="PRC-barrel domain"/>
    <property type="match status" value="1"/>
</dbReference>
<proteinExistence type="predicted"/>
<dbReference type="GO" id="GO:0030077">
    <property type="term" value="C:plasma membrane light-harvesting complex"/>
    <property type="evidence" value="ECO:0007669"/>
    <property type="project" value="InterPro"/>
</dbReference>
<dbReference type="EMBL" id="PDJI01000004">
    <property type="protein sequence ID" value="PFG38946.1"/>
    <property type="molecule type" value="Genomic_DNA"/>
</dbReference>
<dbReference type="Pfam" id="PF09557">
    <property type="entry name" value="DUF2382"/>
    <property type="match status" value="1"/>
</dbReference>